<dbReference type="PANTHER" id="PTHR43427:SF12">
    <property type="entry name" value="CHLORIDE TRANSPORTER"/>
    <property type="match status" value="1"/>
</dbReference>
<dbReference type="SUPFAM" id="SSF81340">
    <property type="entry name" value="Clc chloride channel"/>
    <property type="match status" value="1"/>
</dbReference>
<evidence type="ECO:0000256" key="2">
    <source>
        <dbReference type="ARBA" id="ARBA00022692"/>
    </source>
</evidence>
<dbReference type="InterPro" id="IPR001807">
    <property type="entry name" value="ClC"/>
</dbReference>
<protein>
    <recommendedName>
        <fullName evidence="8">Chloride channel protein</fullName>
    </recommendedName>
</protein>
<dbReference type="PRINTS" id="PR00762">
    <property type="entry name" value="CLCHANNEL"/>
</dbReference>
<keyword evidence="4 5" id="KW-0472">Membrane</keyword>
<dbReference type="EMBL" id="JALLPB020000122">
    <property type="protein sequence ID" value="KAL3816999.1"/>
    <property type="molecule type" value="Genomic_DNA"/>
</dbReference>
<gene>
    <name evidence="6" type="ORF">ACHAXA_010119</name>
</gene>
<feature type="transmembrane region" description="Helical" evidence="5">
    <location>
        <begin position="594"/>
        <end position="620"/>
    </location>
</feature>
<evidence type="ECO:0000256" key="3">
    <source>
        <dbReference type="ARBA" id="ARBA00022989"/>
    </source>
</evidence>
<dbReference type="PANTHER" id="PTHR43427">
    <property type="entry name" value="CHLORIDE CHANNEL PROTEIN CLC-E"/>
    <property type="match status" value="1"/>
</dbReference>
<dbReference type="InterPro" id="IPR014743">
    <property type="entry name" value="Cl-channel_core"/>
</dbReference>
<dbReference type="CDD" id="cd00400">
    <property type="entry name" value="Voltage_gated_ClC"/>
    <property type="match status" value="1"/>
</dbReference>
<proteinExistence type="predicted"/>
<evidence type="ECO:0000313" key="6">
    <source>
        <dbReference type="EMBL" id="KAL3816999.1"/>
    </source>
</evidence>
<dbReference type="Gene3D" id="1.10.3080.10">
    <property type="entry name" value="Clc chloride channel"/>
    <property type="match status" value="1"/>
</dbReference>
<feature type="transmembrane region" description="Helical" evidence="5">
    <location>
        <begin position="626"/>
        <end position="647"/>
    </location>
</feature>
<feature type="transmembrane region" description="Helical" evidence="5">
    <location>
        <begin position="335"/>
        <end position="353"/>
    </location>
</feature>
<accession>A0ABD3RXN3</accession>
<feature type="transmembrane region" description="Helical" evidence="5">
    <location>
        <begin position="406"/>
        <end position="430"/>
    </location>
</feature>
<organism evidence="6 7">
    <name type="scientific">Cyclostephanos tholiformis</name>
    <dbReference type="NCBI Taxonomy" id="382380"/>
    <lineage>
        <taxon>Eukaryota</taxon>
        <taxon>Sar</taxon>
        <taxon>Stramenopiles</taxon>
        <taxon>Ochrophyta</taxon>
        <taxon>Bacillariophyta</taxon>
        <taxon>Coscinodiscophyceae</taxon>
        <taxon>Thalassiosirophycidae</taxon>
        <taxon>Stephanodiscales</taxon>
        <taxon>Stephanodiscaceae</taxon>
        <taxon>Cyclostephanos</taxon>
    </lineage>
</organism>
<dbReference type="AlphaFoldDB" id="A0ABD3RXN3"/>
<evidence type="ECO:0000256" key="1">
    <source>
        <dbReference type="ARBA" id="ARBA00004141"/>
    </source>
</evidence>
<comment type="caution">
    <text evidence="6">The sequence shown here is derived from an EMBL/GenBank/DDBJ whole genome shotgun (WGS) entry which is preliminary data.</text>
</comment>
<feature type="transmembrane region" description="Helical" evidence="5">
    <location>
        <begin position="442"/>
        <end position="463"/>
    </location>
</feature>
<feature type="transmembrane region" description="Helical" evidence="5">
    <location>
        <begin position="310"/>
        <end position="329"/>
    </location>
</feature>
<dbReference type="GO" id="GO:0016020">
    <property type="term" value="C:membrane"/>
    <property type="evidence" value="ECO:0007669"/>
    <property type="project" value="UniProtKB-SubCell"/>
</dbReference>
<evidence type="ECO:0000256" key="5">
    <source>
        <dbReference type="SAM" id="Phobius"/>
    </source>
</evidence>
<comment type="subcellular location">
    <subcellularLocation>
        <location evidence="1">Membrane</location>
        <topology evidence="1">Multi-pass membrane protein</topology>
    </subcellularLocation>
</comment>
<dbReference type="Pfam" id="PF00654">
    <property type="entry name" value="Voltage_CLC"/>
    <property type="match status" value="1"/>
</dbReference>
<dbReference type="InterPro" id="IPR050368">
    <property type="entry name" value="ClC-type_chloride_channel"/>
</dbReference>
<dbReference type="Proteomes" id="UP001530377">
    <property type="component" value="Unassembled WGS sequence"/>
</dbReference>
<evidence type="ECO:0000313" key="7">
    <source>
        <dbReference type="Proteomes" id="UP001530377"/>
    </source>
</evidence>
<reference evidence="6 7" key="1">
    <citation type="submission" date="2024-10" db="EMBL/GenBank/DDBJ databases">
        <title>Updated reference genomes for cyclostephanoid diatoms.</title>
        <authorList>
            <person name="Roberts W.R."/>
            <person name="Alverson A.J."/>
        </authorList>
    </citation>
    <scope>NUCLEOTIDE SEQUENCE [LARGE SCALE GENOMIC DNA]</scope>
    <source>
        <strain evidence="6 7">AJA228-03</strain>
    </source>
</reference>
<keyword evidence="7" id="KW-1185">Reference proteome</keyword>
<keyword evidence="3 5" id="KW-1133">Transmembrane helix</keyword>
<evidence type="ECO:0000256" key="4">
    <source>
        <dbReference type="ARBA" id="ARBA00023136"/>
    </source>
</evidence>
<name>A0ABD3RXN3_9STRA</name>
<evidence type="ECO:0008006" key="8">
    <source>
        <dbReference type="Google" id="ProtNLM"/>
    </source>
</evidence>
<feature type="transmembrane region" description="Helical" evidence="5">
    <location>
        <begin position="365"/>
        <end position="386"/>
    </location>
</feature>
<feature type="transmembrane region" description="Helical" evidence="5">
    <location>
        <begin position="483"/>
        <end position="502"/>
    </location>
</feature>
<feature type="transmembrane region" description="Helical" evidence="5">
    <location>
        <begin position="219"/>
        <end position="237"/>
    </location>
</feature>
<keyword evidence="2 5" id="KW-0812">Transmembrane</keyword>
<feature type="transmembrane region" description="Helical" evidence="5">
    <location>
        <begin position="270"/>
        <end position="290"/>
    </location>
</feature>
<sequence length="668" mass="71647">MLTGTDGAADERDSLLDANLVEAPDGKMYPAHQYGGSGTATRDRAASAVDNNSAGFLPRSSFAGISPGSGLGGNYPSPTPSHLTSRDSARIDTVIVAPADGELAPGTPLLGSSKLVANARHNEMRRSLSRASMTRSRSASMASHGSFARFRNLVNEWTANDGGEFDFSAIPPIIETKAKGDVCTLEEIESNFRSNLRRTKTTFYQDAVTFAEGTIPQSIVIAIVIGCVCGVVAYTYYSTLDFLLELIWKDMPYYLFVVAYPDLPDYSHVLWIPAVTFTMSAFCGLSIYILGEPGDLAYTIKCIHEKGYKATHHIVPMIASSMFTILAGASLGPEAPLVAICAATAGFISRRIFRQSNRNVVRKHTFMGMAGALSAFFGVPLGGSIFALEVTSRFGVEYFEHLMEAIFSGLICVVVFRSLAGLPLGAIWHITPAKLVEAQPYMILLGGSIGLLGSGIAYLWANFHWRLMDHFHTLGLMDDENRYAVPRVMCGALGIVVIGMLVPQTLFWGEFEFPVLATASPASDLPHVWPTSGLIGFEMDSCLNCVIVGTCKLLAISFTVAGGFRGGFIFPFFTAGAAFGRALCFAFPTLSPSLATLCLAAGINVAITRTALATSLILSFLSGEQYALPALIAASIVSLFATGYVPFIKSQIVRSDIDFSLFHQTTGI</sequence>